<evidence type="ECO:0000256" key="1">
    <source>
        <dbReference type="SAM" id="MobiDB-lite"/>
    </source>
</evidence>
<organism evidence="2 3">
    <name type="scientific">Dermatophagoides pteronyssinus</name>
    <name type="common">European house dust mite</name>
    <dbReference type="NCBI Taxonomy" id="6956"/>
    <lineage>
        <taxon>Eukaryota</taxon>
        <taxon>Metazoa</taxon>
        <taxon>Ecdysozoa</taxon>
        <taxon>Arthropoda</taxon>
        <taxon>Chelicerata</taxon>
        <taxon>Arachnida</taxon>
        <taxon>Acari</taxon>
        <taxon>Acariformes</taxon>
        <taxon>Sarcoptiformes</taxon>
        <taxon>Astigmata</taxon>
        <taxon>Psoroptidia</taxon>
        <taxon>Analgoidea</taxon>
        <taxon>Pyroglyphidae</taxon>
        <taxon>Dermatophagoidinae</taxon>
        <taxon>Dermatophagoides</taxon>
    </lineage>
</organism>
<dbReference type="EMBL" id="NJHN03000120">
    <property type="protein sequence ID" value="KAH9413644.1"/>
    <property type="molecule type" value="Genomic_DNA"/>
</dbReference>
<evidence type="ECO:0000313" key="2">
    <source>
        <dbReference type="EMBL" id="KAH9413644.1"/>
    </source>
</evidence>
<proteinExistence type="predicted"/>
<feature type="region of interest" description="Disordered" evidence="1">
    <location>
        <begin position="22"/>
        <end position="41"/>
    </location>
</feature>
<accession>A0ABQ8ITK2</accession>
<comment type="caution">
    <text evidence="2">The sequence shown here is derived from an EMBL/GenBank/DDBJ whole genome shotgun (WGS) entry which is preliminary data.</text>
</comment>
<name>A0ABQ8ITK2_DERPT</name>
<keyword evidence="3" id="KW-1185">Reference proteome</keyword>
<protein>
    <submittedName>
        <fullName evidence="2">Uncharacterized protein</fullName>
    </submittedName>
</protein>
<feature type="non-terminal residue" evidence="2">
    <location>
        <position position="96"/>
    </location>
</feature>
<evidence type="ECO:0000313" key="3">
    <source>
        <dbReference type="Proteomes" id="UP000887458"/>
    </source>
</evidence>
<gene>
    <name evidence="2" type="ORF">DERP_009345</name>
</gene>
<reference evidence="2 3" key="2">
    <citation type="journal article" date="2022" name="Mol. Biol. Evol.">
        <title>Comparative Genomics Reveals Insights into the Divergent Evolution of Astigmatic Mites and Household Pest Adaptations.</title>
        <authorList>
            <person name="Xiong Q."/>
            <person name="Wan A.T."/>
            <person name="Liu X."/>
            <person name="Fung C.S."/>
            <person name="Xiao X."/>
            <person name="Malainual N."/>
            <person name="Hou J."/>
            <person name="Wang L."/>
            <person name="Wang M."/>
            <person name="Yang K.Y."/>
            <person name="Cui Y."/>
            <person name="Leung E.L."/>
            <person name="Nong W."/>
            <person name="Shin S.K."/>
            <person name="Au S.W."/>
            <person name="Jeong K.Y."/>
            <person name="Chew F.T."/>
            <person name="Hui J.H."/>
            <person name="Leung T.F."/>
            <person name="Tungtrongchitr A."/>
            <person name="Zhong N."/>
            <person name="Liu Z."/>
            <person name="Tsui S.K."/>
        </authorList>
    </citation>
    <scope>NUCLEOTIDE SEQUENCE [LARGE SCALE GENOMIC DNA]</scope>
    <source>
        <strain evidence="2">Derp</strain>
    </source>
</reference>
<feature type="compositionally biased region" description="Polar residues" evidence="1">
    <location>
        <begin position="32"/>
        <end position="41"/>
    </location>
</feature>
<dbReference type="Proteomes" id="UP000887458">
    <property type="component" value="Unassembled WGS sequence"/>
</dbReference>
<reference evidence="2 3" key="1">
    <citation type="journal article" date="2018" name="J. Allergy Clin. Immunol.">
        <title>High-quality assembly of Dermatophagoides pteronyssinus genome and transcriptome reveals a wide range of novel allergens.</title>
        <authorList>
            <person name="Liu X.Y."/>
            <person name="Yang K.Y."/>
            <person name="Wang M.Q."/>
            <person name="Kwok J.S."/>
            <person name="Zeng X."/>
            <person name="Yang Z."/>
            <person name="Xiao X.J."/>
            <person name="Lau C.P."/>
            <person name="Li Y."/>
            <person name="Huang Z.M."/>
            <person name="Ba J.G."/>
            <person name="Yim A.K."/>
            <person name="Ouyang C.Y."/>
            <person name="Ngai S.M."/>
            <person name="Chan T.F."/>
            <person name="Leung E.L."/>
            <person name="Liu L."/>
            <person name="Liu Z.G."/>
            <person name="Tsui S.K."/>
        </authorList>
    </citation>
    <scope>NUCLEOTIDE SEQUENCE [LARGE SCALE GENOMIC DNA]</scope>
    <source>
        <strain evidence="2">Derp</strain>
    </source>
</reference>
<sequence length="96" mass="10669">MVLLRNSFTCLTVSTSNGDSIARNINAPPTEYATTNTQRPTFDNKNAKNFLQQILHFDGGGGLRFDCFLKKVEKKLEGSESGKKDEFGDVVRIGRL</sequence>